<reference evidence="10 11" key="1">
    <citation type="submission" date="2017-04" db="EMBL/GenBank/DDBJ databases">
        <title>Genome sequencing of [Candida] sorbophila.</title>
        <authorList>
            <person name="Ahn J.O."/>
        </authorList>
    </citation>
    <scope>NUCLEOTIDE SEQUENCE [LARGE SCALE GENOMIC DNA]</scope>
    <source>
        <strain evidence="10 11">DS02</strain>
    </source>
</reference>
<dbReference type="Pfam" id="PF08159">
    <property type="entry name" value="NUC153"/>
    <property type="match status" value="1"/>
</dbReference>
<protein>
    <submittedName>
        <fullName evidence="10">Ribosome biogenesis protein ENP2</fullName>
    </submittedName>
</protein>
<dbReference type="STRING" id="45607.A0A2T0FMT5"/>
<comment type="subcellular location">
    <subcellularLocation>
        <location evidence="1">Nucleus</location>
        <location evidence="1">Nucleolus</location>
    </subcellularLocation>
</comment>
<evidence type="ECO:0000313" key="11">
    <source>
        <dbReference type="Proteomes" id="UP000238350"/>
    </source>
</evidence>
<dbReference type="InterPro" id="IPR036322">
    <property type="entry name" value="WD40_repeat_dom_sf"/>
</dbReference>
<dbReference type="InterPro" id="IPR040382">
    <property type="entry name" value="NOL10/Enp2"/>
</dbReference>
<comment type="similarity">
    <text evidence="2">Belongs to the WD repeat NOL10/ENP2 family.</text>
</comment>
<dbReference type="SUPFAM" id="SSF50978">
    <property type="entry name" value="WD40 repeat-like"/>
    <property type="match status" value="1"/>
</dbReference>
<dbReference type="OrthoDB" id="273340at2759"/>
<dbReference type="Proteomes" id="UP000238350">
    <property type="component" value="Unassembled WGS sequence"/>
</dbReference>
<evidence type="ECO:0000256" key="4">
    <source>
        <dbReference type="ARBA" id="ARBA00022737"/>
    </source>
</evidence>
<evidence type="ECO:0000256" key="6">
    <source>
        <dbReference type="SAM" id="MobiDB-lite"/>
    </source>
</evidence>
<dbReference type="Pfam" id="PF23097">
    <property type="entry name" value="NOL10_2nd"/>
    <property type="match status" value="1"/>
</dbReference>
<keyword evidence="5" id="KW-0539">Nucleus</keyword>
<feature type="domain" description="Nucleolar protein 10-like N-terminal" evidence="9">
    <location>
        <begin position="20"/>
        <end position="369"/>
    </location>
</feature>
<keyword evidence="11" id="KW-1185">Reference proteome</keyword>
<proteinExistence type="inferred from homology"/>
<keyword evidence="4" id="KW-0677">Repeat</keyword>
<dbReference type="Gene3D" id="2.130.10.10">
    <property type="entry name" value="YVTN repeat-like/Quinoprotein amine dehydrogenase"/>
    <property type="match status" value="1"/>
</dbReference>
<feature type="compositionally biased region" description="Basic and acidic residues" evidence="6">
    <location>
        <begin position="630"/>
        <end position="643"/>
    </location>
</feature>
<dbReference type="EMBL" id="NDIQ01000022">
    <property type="protein sequence ID" value="PRT56301.1"/>
    <property type="molecule type" value="Genomic_DNA"/>
</dbReference>
<evidence type="ECO:0000259" key="7">
    <source>
        <dbReference type="Pfam" id="PF08159"/>
    </source>
</evidence>
<feature type="region of interest" description="Disordered" evidence="6">
    <location>
        <begin position="519"/>
        <end position="655"/>
    </location>
</feature>
<dbReference type="SMART" id="SM00320">
    <property type="entry name" value="WD40"/>
    <property type="match status" value="3"/>
</dbReference>
<gene>
    <name evidence="10" type="ORF">B9G98_03921</name>
</gene>
<evidence type="ECO:0000259" key="8">
    <source>
        <dbReference type="Pfam" id="PF23097"/>
    </source>
</evidence>
<dbReference type="InterPro" id="IPR001680">
    <property type="entry name" value="WD40_rpt"/>
</dbReference>
<dbReference type="GO" id="GO:0030686">
    <property type="term" value="C:90S preribosome"/>
    <property type="evidence" value="ECO:0007669"/>
    <property type="project" value="TreeGrafter"/>
</dbReference>
<dbReference type="AlphaFoldDB" id="A0A2T0FMT5"/>
<evidence type="ECO:0000259" key="9">
    <source>
        <dbReference type="Pfam" id="PF23098"/>
    </source>
</evidence>
<dbReference type="PANTHER" id="PTHR14927:SF0">
    <property type="entry name" value="NUCLEOLAR PROTEIN 10"/>
    <property type="match status" value="1"/>
</dbReference>
<evidence type="ECO:0000256" key="2">
    <source>
        <dbReference type="ARBA" id="ARBA00005264"/>
    </source>
</evidence>
<keyword evidence="3" id="KW-0853">WD repeat</keyword>
<organism evidence="10 11">
    <name type="scientific">Wickerhamiella sorbophila</name>
    <dbReference type="NCBI Taxonomy" id="45607"/>
    <lineage>
        <taxon>Eukaryota</taxon>
        <taxon>Fungi</taxon>
        <taxon>Dikarya</taxon>
        <taxon>Ascomycota</taxon>
        <taxon>Saccharomycotina</taxon>
        <taxon>Dipodascomycetes</taxon>
        <taxon>Dipodascales</taxon>
        <taxon>Trichomonascaceae</taxon>
        <taxon>Wickerhamiella</taxon>
    </lineage>
</organism>
<dbReference type="InterPro" id="IPR015943">
    <property type="entry name" value="WD40/YVTN_repeat-like_dom_sf"/>
</dbReference>
<evidence type="ECO:0000313" key="10">
    <source>
        <dbReference type="EMBL" id="PRT56301.1"/>
    </source>
</evidence>
<feature type="domain" description="NUC153" evidence="7">
    <location>
        <begin position="469"/>
        <end position="495"/>
    </location>
</feature>
<feature type="compositionally biased region" description="Basic and acidic residues" evidence="6">
    <location>
        <begin position="600"/>
        <end position="615"/>
    </location>
</feature>
<name>A0A2T0FMT5_9ASCO</name>
<dbReference type="Pfam" id="PF23098">
    <property type="entry name" value="Beta-prop_NOL10_N"/>
    <property type="match status" value="1"/>
</dbReference>
<accession>A0A2T0FMT5</accession>
<dbReference type="InterPro" id="IPR056550">
    <property type="entry name" value="NOL10_2nd"/>
</dbReference>
<dbReference type="PANTHER" id="PTHR14927">
    <property type="entry name" value="NUCLEOLAR PROTEIN 10"/>
    <property type="match status" value="1"/>
</dbReference>
<dbReference type="InterPro" id="IPR012580">
    <property type="entry name" value="NUC153"/>
</dbReference>
<evidence type="ECO:0000256" key="5">
    <source>
        <dbReference type="ARBA" id="ARBA00023242"/>
    </source>
</evidence>
<dbReference type="InterPro" id="IPR056551">
    <property type="entry name" value="Beta-prop_NOL10_N"/>
</dbReference>
<dbReference type="RefSeq" id="XP_024666246.1">
    <property type="nucleotide sequence ID" value="XM_024810478.1"/>
</dbReference>
<evidence type="ECO:0000256" key="1">
    <source>
        <dbReference type="ARBA" id="ARBA00004604"/>
    </source>
</evidence>
<dbReference type="GeneID" id="36517669"/>
<dbReference type="GO" id="GO:0000462">
    <property type="term" value="P:maturation of SSU-rRNA from tricistronic rRNA transcript (SSU-rRNA, 5.8S rRNA, LSU-rRNA)"/>
    <property type="evidence" value="ECO:0007669"/>
    <property type="project" value="TreeGrafter"/>
</dbReference>
<comment type="caution">
    <text evidence="10">The sequence shown here is derived from an EMBL/GenBank/DDBJ whole genome shotgun (WGS) entry which is preliminary data.</text>
</comment>
<sequence>MVLKSTGANNIPVYQVSGTNSSRSLPDWLIRKRKRSLKNDPDFANRVELIQDFQFDEASLKVKVSRDGNFAMATGTYKPQIHVYDFSQLSMKFDRHTDAENVDFVMISDDWTKSVHLQNDRTIEFHAQGGIHTRSRIPKFGRSIAYNRTNCDLYVGAGGNELYRLNIDQGRFLAPFECESEGINKVEVSSAHGLVGCGGENGTVEFWDPRSRNRVGILRVGGQGQGVGSGVTALAFHDDGLQFAAGTYDGLSMIYDLRSSDPILTRDQGYGFAIRNLGFLDTQSVSRKIYSADKRVVKVWDTNNGEPFTAIEPTVDINDVAHIPDTGMFFLANEGIPMHTYYVPAIGPAPRWCSFLDSITEELEEKPATSVYENFKFVTRKELEGLNLGHLIGSSVVKSYMHGYFIDMRLYEQAKLISDPFAYREHREREIRKKIEKQRESRIRTTGAAQSSGVKVNKEFAAVNKDKIDDRFKAMFEDPEFQIDKNSFEYKLLHGGKPGQAQAYNGEPVRTRDAPRALTAAEEEEMERNESKSESESSLSSDSEKKERIKERRRKQAERREKQQQKRRLMEEQPEMVSVDHENRASMSLGEQLAFKAKKPVRDRDQVHKSGRGEAEITFVPRSKKPVRPRIQEGRTAPRDSKDRRRASKNVFRGM</sequence>
<dbReference type="GO" id="GO:0032040">
    <property type="term" value="C:small-subunit processome"/>
    <property type="evidence" value="ECO:0007669"/>
    <property type="project" value="TreeGrafter"/>
</dbReference>
<feature type="domain" description="Nucleolar protein 10-like second" evidence="8">
    <location>
        <begin position="371"/>
        <end position="419"/>
    </location>
</feature>
<evidence type="ECO:0000256" key="3">
    <source>
        <dbReference type="ARBA" id="ARBA00022574"/>
    </source>
</evidence>
<feature type="compositionally biased region" description="Basic and acidic residues" evidence="6">
    <location>
        <begin position="558"/>
        <end position="571"/>
    </location>
</feature>